<dbReference type="PROSITE" id="PS50294">
    <property type="entry name" value="WD_REPEATS_REGION"/>
    <property type="match status" value="1"/>
</dbReference>
<keyword evidence="5" id="KW-0539">Nucleus</keyword>
<dbReference type="PROSITE" id="PS50082">
    <property type="entry name" value="WD_REPEATS_2"/>
    <property type="match status" value="1"/>
</dbReference>
<dbReference type="InterPro" id="IPR037867">
    <property type="entry name" value="Swd2/WDR82"/>
</dbReference>
<keyword evidence="3 6" id="KW-0853">WD repeat</keyword>
<keyword evidence="8" id="KW-1185">Reference proteome</keyword>
<accession>A0A2T3AMX4</accession>
<dbReference type="InParanoid" id="A0A2T3AMX4"/>
<evidence type="ECO:0000256" key="2">
    <source>
        <dbReference type="ARBA" id="ARBA00005616"/>
    </source>
</evidence>
<dbReference type="PANTHER" id="PTHR19861">
    <property type="entry name" value="WD40 REPEAT PROTEIN SWD2"/>
    <property type="match status" value="1"/>
</dbReference>
<dbReference type="FunCoup" id="A0A2T3AMX4">
    <property type="interactions" value="996"/>
</dbReference>
<organism evidence="7 8">
    <name type="scientific">Coniella lustricola</name>
    <dbReference type="NCBI Taxonomy" id="2025994"/>
    <lineage>
        <taxon>Eukaryota</taxon>
        <taxon>Fungi</taxon>
        <taxon>Dikarya</taxon>
        <taxon>Ascomycota</taxon>
        <taxon>Pezizomycotina</taxon>
        <taxon>Sordariomycetes</taxon>
        <taxon>Sordariomycetidae</taxon>
        <taxon>Diaporthales</taxon>
        <taxon>Schizoparmaceae</taxon>
        <taxon>Coniella</taxon>
    </lineage>
</organism>
<evidence type="ECO:0000313" key="8">
    <source>
        <dbReference type="Proteomes" id="UP000241462"/>
    </source>
</evidence>
<dbReference type="STRING" id="2025994.A0A2T3AMX4"/>
<gene>
    <name evidence="7" type="ORF">BD289DRAFT_358666</name>
</gene>
<sequence length="385" mass="42729">MASTPMELDTEQSGVDAPQLNITRTLGSNINPASPVSDVIANFRPTKLFKGEDIKEDKNVHILSIDFDDPGELCMTSESDETIQIFNVREGRHDKTLLSKKYGVKLAKFTHASSSIIYASTKQNDAIRYLATHDNSFIRYFEGHQGPVTCLTIHPGADNFISCSRDNTVRLWDINTKFWTAQLNLRTPYLAAWDPSGKVFAVASSSSGSILIYDHHNLVKPVSVLDVVEKCHQVDTHSMMQGWTKLEFSNDGKHILLGTNGKGHFLLDAFTCELKAFLRKPEGGVRRAPPGEGSDAKGVTAGTPQAIDTTGECCFTPDGRYVLSGSRKDILVWDVLSQTSDKKELLPTVVLEDKREAAVLAYNPRFNFFSTADQYLEFWLPDPHA</sequence>
<dbReference type="GO" id="GO:0016070">
    <property type="term" value="P:RNA metabolic process"/>
    <property type="evidence" value="ECO:0007669"/>
    <property type="project" value="UniProtKB-ARBA"/>
</dbReference>
<dbReference type="Gene3D" id="2.130.10.10">
    <property type="entry name" value="YVTN repeat-like/Quinoprotein amine dehydrogenase"/>
    <property type="match status" value="2"/>
</dbReference>
<dbReference type="AlphaFoldDB" id="A0A2T3AMX4"/>
<evidence type="ECO:0000256" key="1">
    <source>
        <dbReference type="ARBA" id="ARBA00004123"/>
    </source>
</evidence>
<name>A0A2T3AMX4_9PEZI</name>
<dbReference type="Pfam" id="PF00400">
    <property type="entry name" value="WD40"/>
    <property type="match status" value="2"/>
</dbReference>
<dbReference type="EMBL" id="KZ678373">
    <property type="protein sequence ID" value="PSS03773.1"/>
    <property type="molecule type" value="Genomic_DNA"/>
</dbReference>
<dbReference type="SUPFAM" id="SSF50978">
    <property type="entry name" value="WD40 repeat-like"/>
    <property type="match status" value="1"/>
</dbReference>
<evidence type="ECO:0000256" key="6">
    <source>
        <dbReference type="PROSITE-ProRule" id="PRU00221"/>
    </source>
</evidence>
<dbReference type="InterPro" id="IPR001680">
    <property type="entry name" value="WD40_rpt"/>
</dbReference>
<comment type="similarity">
    <text evidence="2">Belongs to the WD repeat SWD2 family.</text>
</comment>
<evidence type="ECO:0000256" key="4">
    <source>
        <dbReference type="ARBA" id="ARBA00022737"/>
    </source>
</evidence>
<comment type="subcellular location">
    <subcellularLocation>
        <location evidence="1">Nucleus</location>
    </subcellularLocation>
</comment>
<evidence type="ECO:0000256" key="5">
    <source>
        <dbReference type="ARBA" id="ARBA00023242"/>
    </source>
</evidence>
<dbReference type="PANTHER" id="PTHR19861:SF0">
    <property type="entry name" value="WD REPEAT-CONTAINING PROTEIN 82"/>
    <property type="match status" value="1"/>
</dbReference>
<protein>
    <submittedName>
        <fullName evidence="7">WD40-repeat-containing domain protein</fullName>
    </submittedName>
</protein>
<proteinExistence type="inferred from homology"/>
<dbReference type="InterPro" id="IPR015943">
    <property type="entry name" value="WD40/YVTN_repeat-like_dom_sf"/>
</dbReference>
<dbReference type="SMART" id="SM00320">
    <property type="entry name" value="WD40"/>
    <property type="match status" value="4"/>
</dbReference>
<dbReference type="OrthoDB" id="27537at2759"/>
<dbReference type="InterPro" id="IPR036322">
    <property type="entry name" value="WD40_repeat_dom_sf"/>
</dbReference>
<dbReference type="GO" id="GO:0003682">
    <property type="term" value="F:chromatin binding"/>
    <property type="evidence" value="ECO:0007669"/>
    <property type="project" value="TreeGrafter"/>
</dbReference>
<reference evidence="7 8" key="1">
    <citation type="journal article" date="2018" name="Mycol. Prog.">
        <title>Coniella lustricola, a new species from submerged detritus.</title>
        <authorList>
            <person name="Raudabaugh D.B."/>
            <person name="Iturriaga T."/>
            <person name="Carver A."/>
            <person name="Mondo S."/>
            <person name="Pangilinan J."/>
            <person name="Lipzen A."/>
            <person name="He G."/>
            <person name="Amirebrahimi M."/>
            <person name="Grigoriev I.V."/>
            <person name="Miller A.N."/>
        </authorList>
    </citation>
    <scope>NUCLEOTIDE SEQUENCE [LARGE SCALE GENOMIC DNA]</scope>
    <source>
        <strain evidence="7 8">B22-T-1</strain>
    </source>
</reference>
<evidence type="ECO:0000313" key="7">
    <source>
        <dbReference type="EMBL" id="PSS03773.1"/>
    </source>
</evidence>
<feature type="repeat" description="WD" evidence="6">
    <location>
        <begin position="141"/>
        <end position="176"/>
    </location>
</feature>
<keyword evidence="4" id="KW-0677">Repeat</keyword>
<dbReference type="GO" id="GO:0048188">
    <property type="term" value="C:Set1C/COMPASS complex"/>
    <property type="evidence" value="ECO:0007669"/>
    <property type="project" value="TreeGrafter"/>
</dbReference>
<evidence type="ECO:0000256" key="3">
    <source>
        <dbReference type="ARBA" id="ARBA00022574"/>
    </source>
</evidence>
<dbReference type="Proteomes" id="UP000241462">
    <property type="component" value="Unassembled WGS sequence"/>
</dbReference>